<name>A0A2I0XGK1_9ASPA</name>
<evidence type="ECO:0000256" key="1">
    <source>
        <dbReference type="ARBA" id="ARBA00004123"/>
    </source>
</evidence>
<evidence type="ECO:0000313" key="4">
    <source>
        <dbReference type="EMBL" id="PKU87043.1"/>
    </source>
</evidence>
<dbReference type="GO" id="GO:0003697">
    <property type="term" value="F:single-stranded DNA binding"/>
    <property type="evidence" value="ECO:0007669"/>
    <property type="project" value="TreeGrafter"/>
</dbReference>
<dbReference type="GO" id="GO:0000724">
    <property type="term" value="P:double-strand break repair via homologous recombination"/>
    <property type="evidence" value="ECO:0007669"/>
    <property type="project" value="TreeGrafter"/>
</dbReference>
<dbReference type="GO" id="GO:0005524">
    <property type="term" value="F:ATP binding"/>
    <property type="evidence" value="ECO:0007669"/>
    <property type="project" value="InterPro"/>
</dbReference>
<organism evidence="4 5">
    <name type="scientific">Dendrobium catenatum</name>
    <dbReference type="NCBI Taxonomy" id="906689"/>
    <lineage>
        <taxon>Eukaryota</taxon>
        <taxon>Viridiplantae</taxon>
        <taxon>Streptophyta</taxon>
        <taxon>Embryophyta</taxon>
        <taxon>Tracheophyta</taxon>
        <taxon>Spermatophyta</taxon>
        <taxon>Magnoliopsida</taxon>
        <taxon>Liliopsida</taxon>
        <taxon>Asparagales</taxon>
        <taxon>Orchidaceae</taxon>
        <taxon>Epidendroideae</taxon>
        <taxon>Malaxideae</taxon>
        <taxon>Dendrobiinae</taxon>
        <taxon>Dendrobium</taxon>
    </lineage>
</organism>
<protein>
    <submittedName>
        <fullName evidence="4">DNA repair protein RAD51 like 4</fullName>
    </submittedName>
</protein>
<dbReference type="PANTHER" id="PTHR46457:SF1">
    <property type="entry name" value="DNA REPAIR PROTEIN RAD51 HOMOLOG 4"/>
    <property type="match status" value="1"/>
</dbReference>
<dbReference type="GO" id="GO:0007131">
    <property type="term" value="P:reciprocal meiotic recombination"/>
    <property type="evidence" value="ECO:0007669"/>
    <property type="project" value="TreeGrafter"/>
</dbReference>
<gene>
    <name evidence="4" type="primary">RAD51D</name>
    <name evidence="4" type="ORF">MA16_Dca013990</name>
</gene>
<dbReference type="GO" id="GO:0005815">
    <property type="term" value="C:microtubule organizing center"/>
    <property type="evidence" value="ECO:0007669"/>
    <property type="project" value="TreeGrafter"/>
</dbReference>
<dbReference type="Gene3D" id="3.40.50.300">
    <property type="entry name" value="P-loop containing nucleotide triphosphate hydrolases"/>
    <property type="match status" value="1"/>
</dbReference>
<accession>A0A2I0XGK1</accession>
<dbReference type="GO" id="GO:0140664">
    <property type="term" value="F:ATP-dependent DNA damage sensor activity"/>
    <property type="evidence" value="ECO:0007669"/>
    <property type="project" value="InterPro"/>
</dbReference>
<evidence type="ECO:0000256" key="2">
    <source>
        <dbReference type="ARBA" id="ARBA00023242"/>
    </source>
</evidence>
<sequence length="112" mass="11890">MNGVELLDDALRNKRFLPTGCDGIDTLLGGGLREGQLTEIVGPSSSGKTQFCLYVASNVAVKLCGSVVFLDTSNSFSPTRIASIVNQIFGPAVKEVFFNAFLTLSLLNIAFA</sequence>
<dbReference type="InterPro" id="IPR013632">
    <property type="entry name" value="Rad51_C"/>
</dbReference>
<comment type="subcellular location">
    <subcellularLocation>
        <location evidence="1">Nucleus</location>
    </subcellularLocation>
</comment>
<dbReference type="SUPFAM" id="SSF52540">
    <property type="entry name" value="P-loop containing nucleoside triphosphate hydrolases"/>
    <property type="match status" value="1"/>
</dbReference>
<dbReference type="STRING" id="906689.A0A2I0XGK1"/>
<reference evidence="4 5" key="2">
    <citation type="journal article" date="2017" name="Nature">
        <title>The Apostasia genome and the evolution of orchids.</title>
        <authorList>
            <person name="Zhang G.Q."/>
            <person name="Liu K.W."/>
            <person name="Li Z."/>
            <person name="Lohaus R."/>
            <person name="Hsiao Y.Y."/>
            <person name="Niu S.C."/>
            <person name="Wang J.Y."/>
            <person name="Lin Y.C."/>
            <person name="Xu Q."/>
            <person name="Chen L.J."/>
            <person name="Yoshida K."/>
            <person name="Fujiwara S."/>
            <person name="Wang Z.W."/>
            <person name="Zhang Y.Q."/>
            <person name="Mitsuda N."/>
            <person name="Wang M."/>
            <person name="Liu G.H."/>
            <person name="Pecoraro L."/>
            <person name="Huang H.X."/>
            <person name="Xiao X.J."/>
            <person name="Lin M."/>
            <person name="Wu X.Y."/>
            <person name="Wu W.L."/>
            <person name="Chen Y.Y."/>
            <person name="Chang S.B."/>
            <person name="Sakamoto S."/>
            <person name="Ohme-Takagi M."/>
            <person name="Yagi M."/>
            <person name="Zeng S.J."/>
            <person name="Shen C.Y."/>
            <person name="Yeh C.M."/>
            <person name="Luo Y.B."/>
            <person name="Tsai W.C."/>
            <person name="Van de Peer Y."/>
            <person name="Liu Z.J."/>
        </authorList>
    </citation>
    <scope>NUCLEOTIDE SEQUENCE [LARGE SCALE GENOMIC DNA]</scope>
    <source>
        <tissue evidence="4">The whole plant</tissue>
    </source>
</reference>
<dbReference type="Pfam" id="PF08423">
    <property type="entry name" value="Rad51"/>
    <property type="match status" value="1"/>
</dbReference>
<dbReference type="Proteomes" id="UP000233837">
    <property type="component" value="Unassembled WGS sequence"/>
</dbReference>
<keyword evidence="5" id="KW-1185">Reference proteome</keyword>
<reference evidence="4 5" key="1">
    <citation type="journal article" date="2016" name="Sci. Rep.">
        <title>The Dendrobium catenatum Lindl. genome sequence provides insights into polysaccharide synthase, floral development and adaptive evolution.</title>
        <authorList>
            <person name="Zhang G.Q."/>
            <person name="Xu Q."/>
            <person name="Bian C."/>
            <person name="Tsai W.C."/>
            <person name="Yeh C.M."/>
            <person name="Liu K.W."/>
            <person name="Yoshida K."/>
            <person name="Zhang L.S."/>
            <person name="Chang S.B."/>
            <person name="Chen F."/>
            <person name="Shi Y."/>
            <person name="Su Y.Y."/>
            <person name="Zhang Y.Q."/>
            <person name="Chen L.J."/>
            <person name="Yin Y."/>
            <person name="Lin M."/>
            <person name="Huang H."/>
            <person name="Deng H."/>
            <person name="Wang Z.W."/>
            <person name="Zhu S.L."/>
            <person name="Zhao X."/>
            <person name="Deng C."/>
            <person name="Niu S.C."/>
            <person name="Huang J."/>
            <person name="Wang M."/>
            <person name="Liu G.H."/>
            <person name="Yang H.J."/>
            <person name="Xiao X.J."/>
            <person name="Hsiao Y.Y."/>
            <person name="Wu W.L."/>
            <person name="Chen Y.Y."/>
            <person name="Mitsuda N."/>
            <person name="Ohme-Takagi M."/>
            <person name="Luo Y.B."/>
            <person name="Van de Peer Y."/>
            <person name="Liu Z.J."/>
        </authorList>
    </citation>
    <scope>NUCLEOTIDE SEQUENCE [LARGE SCALE GENOMIC DNA]</scope>
    <source>
        <tissue evidence="4">The whole plant</tissue>
    </source>
</reference>
<feature type="domain" description="RecA family profile 1" evidence="3">
    <location>
        <begin position="13"/>
        <end position="112"/>
    </location>
</feature>
<dbReference type="GO" id="GO:0033063">
    <property type="term" value="C:Rad51B-Rad51C-Rad51D-XRCC2 complex"/>
    <property type="evidence" value="ECO:0007669"/>
    <property type="project" value="TreeGrafter"/>
</dbReference>
<dbReference type="PANTHER" id="PTHR46457">
    <property type="entry name" value="DNA REPAIR PROTEIN RAD51 HOMOLOG 4"/>
    <property type="match status" value="1"/>
</dbReference>
<dbReference type="GO" id="GO:0005657">
    <property type="term" value="C:replication fork"/>
    <property type="evidence" value="ECO:0007669"/>
    <property type="project" value="TreeGrafter"/>
</dbReference>
<dbReference type="GO" id="GO:0000723">
    <property type="term" value="P:telomere maintenance"/>
    <property type="evidence" value="ECO:0007669"/>
    <property type="project" value="TreeGrafter"/>
</dbReference>
<dbReference type="InterPro" id="IPR027417">
    <property type="entry name" value="P-loop_NTPase"/>
</dbReference>
<dbReference type="AlphaFoldDB" id="A0A2I0XGK1"/>
<dbReference type="EMBL" id="KZ501901">
    <property type="protein sequence ID" value="PKU87043.1"/>
    <property type="molecule type" value="Genomic_DNA"/>
</dbReference>
<evidence type="ECO:0000313" key="5">
    <source>
        <dbReference type="Proteomes" id="UP000233837"/>
    </source>
</evidence>
<dbReference type="GO" id="GO:0042148">
    <property type="term" value="P:DNA strand invasion"/>
    <property type="evidence" value="ECO:0007669"/>
    <property type="project" value="TreeGrafter"/>
</dbReference>
<dbReference type="InterPro" id="IPR051988">
    <property type="entry name" value="HRR_RAD51_Paralog"/>
</dbReference>
<keyword evidence="2" id="KW-0539">Nucleus</keyword>
<dbReference type="InterPro" id="IPR020588">
    <property type="entry name" value="RecA_ATP-bd"/>
</dbReference>
<evidence type="ECO:0000259" key="3">
    <source>
        <dbReference type="PROSITE" id="PS50162"/>
    </source>
</evidence>
<dbReference type="PROSITE" id="PS50162">
    <property type="entry name" value="RECA_2"/>
    <property type="match status" value="1"/>
</dbReference>
<dbReference type="GO" id="GO:0000400">
    <property type="term" value="F:four-way junction DNA binding"/>
    <property type="evidence" value="ECO:0007669"/>
    <property type="project" value="TreeGrafter"/>
</dbReference>
<proteinExistence type="predicted"/>